<keyword evidence="2" id="KW-1185">Reference proteome</keyword>
<name>A0A850NHK4_9FLAO</name>
<sequence length="221" mass="25768">MSSPKRSKRGYKYTGPKTYEATDGLDDFLRVLEKYFFATAKVKCKHDSLNNRTDLIIDLYHNFGITECLRHFNNGDWGGNNVTEESHSDISSSLNKALQVLNQKSAYPTDIMELSMHFKDTSIIISRLYRHSIPEHASNILTLVGKHFVYFTKGLTEMPYEVFVPIFEDTSLQGHRSKINVETNYNNYWGLYFDKGNQEHEALIYSLQQKKFYEESIFLFE</sequence>
<organism evidence="1 2">
    <name type="scientific">Flagellimonas chongwuensis</name>
    <dbReference type="NCBI Taxonomy" id="2697365"/>
    <lineage>
        <taxon>Bacteria</taxon>
        <taxon>Pseudomonadati</taxon>
        <taxon>Bacteroidota</taxon>
        <taxon>Flavobacteriia</taxon>
        <taxon>Flavobacteriales</taxon>
        <taxon>Flavobacteriaceae</taxon>
        <taxon>Flagellimonas</taxon>
    </lineage>
</organism>
<evidence type="ECO:0000313" key="1">
    <source>
        <dbReference type="EMBL" id="NVN18420.1"/>
    </source>
</evidence>
<accession>A0A850NHK4</accession>
<dbReference type="AlphaFoldDB" id="A0A850NHK4"/>
<comment type="caution">
    <text evidence="1">The sequence shown here is derived from an EMBL/GenBank/DDBJ whole genome shotgun (WGS) entry which is preliminary data.</text>
</comment>
<dbReference type="EMBL" id="WYET01000004">
    <property type="protein sequence ID" value="NVN18420.1"/>
    <property type="molecule type" value="Genomic_DNA"/>
</dbReference>
<gene>
    <name evidence="1" type="ORF">GUA46_08710</name>
</gene>
<dbReference type="RefSeq" id="WP_176620169.1">
    <property type="nucleotide sequence ID" value="NZ_WYET01000004.1"/>
</dbReference>
<proteinExistence type="predicted"/>
<protein>
    <submittedName>
        <fullName evidence="1">Uncharacterized protein</fullName>
    </submittedName>
</protein>
<reference evidence="1 2" key="1">
    <citation type="submission" date="2020-01" db="EMBL/GenBank/DDBJ databases">
        <title>Draft Genome Analysis of Muricauda sp. HICW Isolated from coastal seawater of PR China.</title>
        <authorList>
            <person name="Chen M.-X."/>
        </authorList>
    </citation>
    <scope>NUCLEOTIDE SEQUENCE [LARGE SCALE GENOMIC DNA]</scope>
    <source>
        <strain evidence="1 2">HICW</strain>
    </source>
</reference>
<dbReference type="Proteomes" id="UP000558089">
    <property type="component" value="Unassembled WGS sequence"/>
</dbReference>
<evidence type="ECO:0000313" key="2">
    <source>
        <dbReference type="Proteomes" id="UP000558089"/>
    </source>
</evidence>